<proteinExistence type="predicted"/>
<reference evidence="1" key="1">
    <citation type="submission" date="2014-09" db="EMBL/GenBank/DDBJ databases">
        <authorList>
            <person name="Magalhaes I.L.F."/>
            <person name="Oliveira U."/>
            <person name="Santos F.R."/>
            <person name="Vidigal T.H.D.A."/>
            <person name="Brescovit A.D."/>
            <person name="Santos A.J."/>
        </authorList>
    </citation>
    <scope>NUCLEOTIDE SEQUENCE</scope>
    <source>
        <tissue evidence="1">Shoot tissue taken approximately 20 cm above the soil surface</tissue>
    </source>
</reference>
<accession>A0A0A9CRZ9</accession>
<name>A0A0A9CRZ9_ARUDO</name>
<protein>
    <submittedName>
        <fullName evidence="1">Uncharacterized protein</fullName>
    </submittedName>
</protein>
<sequence length="37" mass="3852">MGLLVPSGSVCSTLRVAFFSCGAHEPASIHSCPCSIW</sequence>
<reference evidence="1" key="2">
    <citation type="journal article" date="2015" name="Data Brief">
        <title>Shoot transcriptome of the giant reed, Arundo donax.</title>
        <authorList>
            <person name="Barrero R.A."/>
            <person name="Guerrero F.D."/>
            <person name="Moolhuijzen P."/>
            <person name="Goolsby J.A."/>
            <person name="Tidwell J."/>
            <person name="Bellgard S.E."/>
            <person name="Bellgard M.I."/>
        </authorList>
    </citation>
    <scope>NUCLEOTIDE SEQUENCE</scope>
    <source>
        <tissue evidence="1">Shoot tissue taken approximately 20 cm above the soil surface</tissue>
    </source>
</reference>
<organism evidence="1">
    <name type="scientific">Arundo donax</name>
    <name type="common">Giant reed</name>
    <name type="synonym">Donax arundinaceus</name>
    <dbReference type="NCBI Taxonomy" id="35708"/>
    <lineage>
        <taxon>Eukaryota</taxon>
        <taxon>Viridiplantae</taxon>
        <taxon>Streptophyta</taxon>
        <taxon>Embryophyta</taxon>
        <taxon>Tracheophyta</taxon>
        <taxon>Spermatophyta</taxon>
        <taxon>Magnoliopsida</taxon>
        <taxon>Liliopsida</taxon>
        <taxon>Poales</taxon>
        <taxon>Poaceae</taxon>
        <taxon>PACMAD clade</taxon>
        <taxon>Arundinoideae</taxon>
        <taxon>Arundineae</taxon>
        <taxon>Arundo</taxon>
    </lineage>
</organism>
<evidence type="ECO:0000313" key="1">
    <source>
        <dbReference type="EMBL" id="JAD74282.1"/>
    </source>
</evidence>
<dbReference type="AlphaFoldDB" id="A0A0A9CRZ9"/>
<dbReference type="EMBL" id="GBRH01223613">
    <property type="protein sequence ID" value="JAD74282.1"/>
    <property type="molecule type" value="Transcribed_RNA"/>
</dbReference>